<organism evidence="1 2">
    <name type="scientific">Rhizobium gallicum</name>
    <dbReference type="NCBI Taxonomy" id="56730"/>
    <lineage>
        <taxon>Bacteria</taxon>
        <taxon>Pseudomonadati</taxon>
        <taxon>Pseudomonadota</taxon>
        <taxon>Alphaproteobacteria</taxon>
        <taxon>Hyphomicrobiales</taxon>
        <taxon>Rhizobiaceae</taxon>
        <taxon>Rhizobium/Agrobacterium group</taxon>
        <taxon>Rhizobium</taxon>
    </lineage>
</organism>
<gene>
    <name evidence="1" type="ORF">IE4872_PA00012</name>
</gene>
<dbReference type="Proteomes" id="UP000184749">
    <property type="component" value="Plasmid pRgalIE4872a"/>
</dbReference>
<dbReference type="EMBL" id="CP017102">
    <property type="protein sequence ID" value="APO69761.1"/>
    <property type="molecule type" value="Genomic_DNA"/>
</dbReference>
<protein>
    <submittedName>
        <fullName evidence="1">Uncharacterized protein</fullName>
    </submittedName>
</protein>
<geneLocation type="plasmid" evidence="2">
    <name>prgalie4872a</name>
</geneLocation>
<reference evidence="1 2" key="1">
    <citation type="submission" date="2016-09" db="EMBL/GenBank/DDBJ databases">
        <title>The complete genome sequences of Rhizobium gallicum, symbiovars gallicum and phaseoli, symbionts associated to common bean (Phaseolus vulgaris).</title>
        <authorList>
            <person name="Bustos P."/>
            <person name="Santamaria R.I."/>
            <person name="Perez-Carrascal O.M."/>
            <person name="Juarez S."/>
            <person name="Lozano L."/>
            <person name="Martinez-Flores I."/>
            <person name="Martinez-Romero E."/>
            <person name="Cevallos M."/>
            <person name="Romero D."/>
            <person name="Davila G."/>
            <person name="Gonzalez V."/>
        </authorList>
    </citation>
    <scope>NUCLEOTIDE SEQUENCE [LARGE SCALE GENOMIC DNA]</scope>
    <source>
        <strain evidence="1 2">IE4872</strain>
        <plasmid evidence="2">prgalie4872a</plasmid>
    </source>
</reference>
<sequence>MGKLLCHRSAFRLGSGSCWGSRCYLVHRSGALKFMQERATTSAMQTSPILFTSFGSALLVALRSGGIMLAASGRDALHAFPLHLKNRKVSVIAFGCVRNRLLRKRCKPSR</sequence>
<evidence type="ECO:0000313" key="2">
    <source>
        <dbReference type="Proteomes" id="UP000184749"/>
    </source>
</evidence>
<evidence type="ECO:0000313" key="1">
    <source>
        <dbReference type="EMBL" id="APO69761.1"/>
    </source>
</evidence>
<keyword evidence="1" id="KW-0614">Plasmid</keyword>
<name>A0A1L5NPD5_9HYPH</name>
<accession>A0A1L5NPD5</accession>
<proteinExistence type="predicted"/>
<dbReference type="AlphaFoldDB" id="A0A1L5NPD5"/>